<dbReference type="SMART" id="SM00849">
    <property type="entry name" value="Lactamase_B"/>
    <property type="match status" value="1"/>
</dbReference>
<evidence type="ECO:0000259" key="2">
    <source>
        <dbReference type="SMART" id="SM00849"/>
    </source>
</evidence>
<accession>A0A1Y1Z844</accession>
<dbReference type="Proteomes" id="UP000193144">
    <property type="component" value="Unassembled WGS sequence"/>
</dbReference>
<dbReference type="SUPFAM" id="SSF56281">
    <property type="entry name" value="Metallo-hydrolase/oxidoreductase"/>
    <property type="match status" value="1"/>
</dbReference>
<dbReference type="Pfam" id="PF00753">
    <property type="entry name" value="Lactamase_B"/>
    <property type="match status" value="1"/>
</dbReference>
<organism evidence="3 4">
    <name type="scientific">Clohesyomyces aquaticus</name>
    <dbReference type="NCBI Taxonomy" id="1231657"/>
    <lineage>
        <taxon>Eukaryota</taxon>
        <taxon>Fungi</taxon>
        <taxon>Dikarya</taxon>
        <taxon>Ascomycota</taxon>
        <taxon>Pezizomycotina</taxon>
        <taxon>Dothideomycetes</taxon>
        <taxon>Pleosporomycetidae</taxon>
        <taxon>Pleosporales</taxon>
        <taxon>Lindgomycetaceae</taxon>
        <taxon>Clohesyomyces</taxon>
    </lineage>
</organism>
<evidence type="ECO:0000313" key="4">
    <source>
        <dbReference type="Proteomes" id="UP000193144"/>
    </source>
</evidence>
<dbReference type="PANTHER" id="PTHR42951">
    <property type="entry name" value="METALLO-BETA-LACTAMASE DOMAIN-CONTAINING"/>
    <property type="match status" value="1"/>
</dbReference>
<keyword evidence="1" id="KW-0732">Signal</keyword>
<feature type="domain" description="Metallo-beta-lactamase" evidence="2">
    <location>
        <begin position="70"/>
        <end position="244"/>
    </location>
</feature>
<evidence type="ECO:0000256" key="1">
    <source>
        <dbReference type="SAM" id="SignalP"/>
    </source>
</evidence>
<feature type="signal peptide" evidence="1">
    <location>
        <begin position="1"/>
        <end position="18"/>
    </location>
</feature>
<dbReference type="InterPro" id="IPR050855">
    <property type="entry name" value="NDM-1-like"/>
</dbReference>
<dbReference type="PANTHER" id="PTHR42951:SF4">
    <property type="entry name" value="ACYL-COENZYME A THIOESTERASE MBLAC2"/>
    <property type="match status" value="1"/>
</dbReference>
<dbReference type="OrthoDB" id="536211at2759"/>
<feature type="chain" id="PRO_5013208847" evidence="1">
    <location>
        <begin position="19"/>
        <end position="326"/>
    </location>
</feature>
<keyword evidence="4" id="KW-1185">Reference proteome</keyword>
<reference evidence="3 4" key="1">
    <citation type="submission" date="2016-07" db="EMBL/GenBank/DDBJ databases">
        <title>Pervasive Adenine N6-methylation of Active Genes in Fungi.</title>
        <authorList>
            <consortium name="DOE Joint Genome Institute"/>
            <person name="Mondo S.J."/>
            <person name="Dannebaum R.O."/>
            <person name="Kuo R.C."/>
            <person name="Labutti K."/>
            <person name="Haridas S."/>
            <person name="Kuo A."/>
            <person name="Salamov A."/>
            <person name="Ahrendt S.R."/>
            <person name="Lipzen A."/>
            <person name="Sullivan W."/>
            <person name="Andreopoulos W.B."/>
            <person name="Clum A."/>
            <person name="Lindquist E."/>
            <person name="Daum C."/>
            <person name="Ramamoorthy G.K."/>
            <person name="Gryganskyi A."/>
            <person name="Culley D."/>
            <person name="Magnuson J.K."/>
            <person name="James T.Y."/>
            <person name="O'Malley M.A."/>
            <person name="Stajich J.E."/>
            <person name="Spatafora J.W."/>
            <person name="Visel A."/>
            <person name="Grigoriev I.V."/>
        </authorList>
    </citation>
    <scope>NUCLEOTIDE SEQUENCE [LARGE SCALE GENOMIC DNA]</scope>
    <source>
        <strain evidence="3 4">CBS 115471</strain>
    </source>
</reference>
<protein>
    <submittedName>
        <fullName evidence="3">Beta-lactamase-like protein</fullName>
    </submittedName>
</protein>
<name>A0A1Y1Z844_9PLEO</name>
<sequence>MLFLNWSLAITSISQTMSQQTDIRPPGHALDTLRTYEPYPSLFAFYDGRTGSLYHSHKPNWLDDGAFKLGVCTYAVVSGNEALFYDAGITTEISAFMLEHVKKLGVTKTTTVYSHHHNDHIAGASALQKDGSTFIGHIITAETLKRTKEELENDDPKVEVVLPMQTYDKNLTLQIGEKTVEIYNFNIHTRDGTVIFLPKEGVLLAGDTLEDTCTYIGSPENLPTHLRELERMKSLAIGKILPAHGSPERIRDGGYETTFIDATVRYIRAVDERVEQPAAWDKKLKDVVSEDLERGDLVYLEEYERVHEENVKEIREWRIEEGKREG</sequence>
<dbReference type="AlphaFoldDB" id="A0A1Y1Z844"/>
<dbReference type="EMBL" id="MCFA01000117">
    <property type="protein sequence ID" value="ORY06386.1"/>
    <property type="molecule type" value="Genomic_DNA"/>
</dbReference>
<dbReference type="STRING" id="1231657.A0A1Y1Z844"/>
<dbReference type="InterPro" id="IPR001279">
    <property type="entry name" value="Metallo-B-lactamas"/>
</dbReference>
<dbReference type="Gene3D" id="3.60.15.10">
    <property type="entry name" value="Ribonuclease Z/Hydroxyacylglutathione hydrolase-like"/>
    <property type="match status" value="1"/>
</dbReference>
<evidence type="ECO:0000313" key="3">
    <source>
        <dbReference type="EMBL" id="ORY06386.1"/>
    </source>
</evidence>
<gene>
    <name evidence="3" type="ORF">BCR34DRAFT_571371</name>
</gene>
<dbReference type="InterPro" id="IPR036866">
    <property type="entry name" value="RibonucZ/Hydroxyglut_hydro"/>
</dbReference>
<comment type="caution">
    <text evidence="3">The sequence shown here is derived from an EMBL/GenBank/DDBJ whole genome shotgun (WGS) entry which is preliminary data.</text>
</comment>
<proteinExistence type="predicted"/>